<evidence type="ECO:0000256" key="3">
    <source>
        <dbReference type="ARBA" id="ARBA00022490"/>
    </source>
</evidence>
<feature type="region of interest" description="Disordered" evidence="5">
    <location>
        <begin position="1"/>
        <end position="28"/>
    </location>
</feature>
<dbReference type="PANTHER" id="PTHR10168">
    <property type="entry name" value="GLUTAREDOXIN"/>
    <property type="match status" value="1"/>
</dbReference>
<dbReference type="Gene3D" id="3.40.30.10">
    <property type="entry name" value="Glutaredoxin"/>
    <property type="match status" value="1"/>
</dbReference>
<dbReference type="PROSITE" id="PS51354">
    <property type="entry name" value="GLUTAREDOXIN_2"/>
    <property type="match status" value="1"/>
</dbReference>
<dbReference type="GO" id="GO:0005737">
    <property type="term" value="C:cytoplasm"/>
    <property type="evidence" value="ECO:0007669"/>
    <property type="project" value="UniProtKB-SubCell"/>
</dbReference>
<evidence type="ECO:0000313" key="7">
    <source>
        <dbReference type="Proteomes" id="UP000224567"/>
    </source>
</evidence>
<gene>
    <name evidence="6" type="ORF">CQW23_04397</name>
</gene>
<reference evidence="6 7" key="1">
    <citation type="journal article" date="2017" name="Genome Biol.">
        <title>New reference genome sequences of hot pepper reveal the massive evolution of plant disease-resistance genes by retroduplication.</title>
        <authorList>
            <person name="Kim S."/>
            <person name="Park J."/>
            <person name="Yeom S.I."/>
            <person name="Kim Y.M."/>
            <person name="Seo E."/>
            <person name="Kim K.T."/>
            <person name="Kim M.S."/>
            <person name="Lee J.M."/>
            <person name="Cheong K."/>
            <person name="Shin H.S."/>
            <person name="Kim S.B."/>
            <person name="Han K."/>
            <person name="Lee J."/>
            <person name="Park M."/>
            <person name="Lee H.A."/>
            <person name="Lee H.Y."/>
            <person name="Lee Y."/>
            <person name="Oh S."/>
            <person name="Lee J.H."/>
            <person name="Choi E."/>
            <person name="Choi E."/>
            <person name="Lee S.E."/>
            <person name="Jeon J."/>
            <person name="Kim H."/>
            <person name="Choi G."/>
            <person name="Song H."/>
            <person name="Lee J."/>
            <person name="Lee S.C."/>
            <person name="Kwon J.K."/>
            <person name="Lee H.Y."/>
            <person name="Koo N."/>
            <person name="Hong Y."/>
            <person name="Kim R.W."/>
            <person name="Kang W.H."/>
            <person name="Huh J.H."/>
            <person name="Kang B.C."/>
            <person name="Yang T.J."/>
            <person name="Lee Y.H."/>
            <person name="Bennetzen J.L."/>
            <person name="Choi D."/>
        </authorList>
    </citation>
    <scope>NUCLEOTIDE SEQUENCE [LARGE SCALE GENOMIC DNA]</scope>
    <source>
        <strain evidence="7">cv. PBC81</strain>
    </source>
</reference>
<feature type="region of interest" description="Disordered" evidence="5">
    <location>
        <begin position="85"/>
        <end position="111"/>
    </location>
</feature>
<dbReference type="STRING" id="33114.A0A2G2XEZ4"/>
<organism evidence="6 7">
    <name type="scientific">Capsicum baccatum</name>
    <name type="common">Peruvian pepper</name>
    <dbReference type="NCBI Taxonomy" id="33114"/>
    <lineage>
        <taxon>Eukaryota</taxon>
        <taxon>Viridiplantae</taxon>
        <taxon>Streptophyta</taxon>
        <taxon>Embryophyta</taxon>
        <taxon>Tracheophyta</taxon>
        <taxon>Spermatophyta</taxon>
        <taxon>Magnoliopsida</taxon>
        <taxon>eudicotyledons</taxon>
        <taxon>Gunneridae</taxon>
        <taxon>Pentapetalae</taxon>
        <taxon>asterids</taxon>
        <taxon>lamiids</taxon>
        <taxon>Solanales</taxon>
        <taxon>Solanaceae</taxon>
        <taxon>Solanoideae</taxon>
        <taxon>Capsiceae</taxon>
        <taxon>Capsicum</taxon>
    </lineage>
</organism>
<evidence type="ECO:0000256" key="4">
    <source>
        <dbReference type="ARBA" id="ARBA00023284"/>
    </source>
</evidence>
<dbReference type="SUPFAM" id="SSF52833">
    <property type="entry name" value="Thioredoxin-like"/>
    <property type="match status" value="1"/>
</dbReference>
<dbReference type="OrthoDB" id="418495at2759"/>
<dbReference type="InterPro" id="IPR036249">
    <property type="entry name" value="Thioredoxin-like_sf"/>
</dbReference>
<feature type="compositionally biased region" description="Low complexity" evidence="5">
    <location>
        <begin position="86"/>
        <end position="100"/>
    </location>
</feature>
<accession>A0A2G2XEZ4</accession>
<proteinExistence type="inferred from homology"/>
<comment type="subcellular location">
    <subcellularLocation>
        <location evidence="1">Cytoplasm</location>
    </subcellularLocation>
</comment>
<keyword evidence="3" id="KW-0963">Cytoplasm</keyword>
<keyword evidence="7" id="KW-1185">Reference proteome</keyword>
<dbReference type="InterPro" id="IPR011905">
    <property type="entry name" value="GlrX-like_pln_2"/>
</dbReference>
<reference evidence="7" key="2">
    <citation type="journal article" date="2017" name="J. Anim. Genet.">
        <title>Multiple reference genome sequences of hot pepper reveal the massive evolution of plant disease resistance genes by retroduplication.</title>
        <authorList>
            <person name="Kim S."/>
            <person name="Park J."/>
            <person name="Yeom S.-I."/>
            <person name="Kim Y.-M."/>
            <person name="Seo E."/>
            <person name="Kim K.-T."/>
            <person name="Kim M.-S."/>
            <person name="Lee J.M."/>
            <person name="Cheong K."/>
            <person name="Shin H.-S."/>
            <person name="Kim S.-B."/>
            <person name="Han K."/>
            <person name="Lee J."/>
            <person name="Park M."/>
            <person name="Lee H.-A."/>
            <person name="Lee H.-Y."/>
            <person name="Lee Y."/>
            <person name="Oh S."/>
            <person name="Lee J.H."/>
            <person name="Choi E."/>
            <person name="Choi E."/>
            <person name="Lee S.E."/>
            <person name="Jeon J."/>
            <person name="Kim H."/>
            <person name="Choi G."/>
            <person name="Song H."/>
            <person name="Lee J."/>
            <person name="Lee S.-C."/>
            <person name="Kwon J.-K."/>
            <person name="Lee H.-Y."/>
            <person name="Koo N."/>
            <person name="Hong Y."/>
            <person name="Kim R.W."/>
            <person name="Kang W.-H."/>
            <person name="Huh J.H."/>
            <person name="Kang B.-C."/>
            <person name="Yang T.-J."/>
            <person name="Lee Y.-H."/>
            <person name="Bennetzen J.L."/>
            <person name="Choi D."/>
        </authorList>
    </citation>
    <scope>NUCLEOTIDE SEQUENCE [LARGE SCALE GENOMIC DNA]</scope>
    <source>
        <strain evidence="7">cv. PBC81</strain>
    </source>
</reference>
<evidence type="ECO:0000256" key="2">
    <source>
        <dbReference type="ARBA" id="ARBA00007568"/>
    </source>
</evidence>
<protein>
    <submittedName>
        <fullName evidence="6">Uncharacterized protein</fullName>
    </submittedName>
</protein>
<comment type="similarity">
    <text evidence="2">Belongs to the glutaredoxin family. CC-type subfamily.</text>
</comment>
<sequence>MHRTSALRSSVAPAAGGSSSGGSGTPPGHSLKSLLVSLGVNPMVCKVEEVEKTSMLMKLSKMNEGFSSSTGGSWDLPTVYIAGKRTTSPSSPIASTGSSTMQPPRTEQRNNNTRNTLAELIEKNAVIIVARFQCYMCFMLQTLMESLGAANYTVIQGEEVEEAHMLEELSKLEEGSSSSNSNGGGPRSLPAVYIGGKFVGGIDEVLTDHAKCELVPMLRAAGAI</sequence>
<dbReference type="AlphaFoldDB" id="A0A2G2XEZ4"/>
<comment type="caution">
    <text evidence="6">The sequence shown here is derived from an EMBL/GenBank/DDBJ whole genome shotgun (WGS) entry which is preliminary data.</text>
</comment>
<evidence type="ECO:0000313" key="6">
    <source>
        <dbReference type="EMBL" id="PHT55911.1"/>
    </source>
</evidence>
<name>A0A2G2XEZ4_CAPBA</name>
<dbReference type="Proteomes" id="UP000224567">
    <property type="component" value="Unassembled WGS sequence"/>
</dbReference>
<keyword evidence="4" id="KW-0676">Redox-active center</keyword>
<evidence type="ECO:0000256" key="5">
    <source>
        <dbReference type="SAM" id="MobiDB-lite"/>
    </source>
</evidence>
<evidence type="ECO:0000256" key="1">
    <source>
        <dbReference type="ARBA" id="ARBA00004496"/>
    </source>
</evidence>
<dbReference type="EMBL" id="MLFT02000002">
    <property type="protein sequence ID" value="PHT55911.1"/>
    <property type="molecule type" value="Genomic_DNA"/>
</dbReference>